<dbReference type="InterPro" id="IPR043128">
    <property type="entry name" value="Rev_trsase/Diguanyl_cyclase"/>
</dbReference>
<dbReference type="GeneID" id="118349217"/>
<evidence type="ECO:0000313" key="3">
    <source>
        <dbReference type="RefSeq" id="XP_035548729.1"/>
    </source>
</evidence>
<dbReference type="AlphaFoldDB" id="A0A6P9EMF0"/>
<keyword evidence="2" id="KW-1185">Reference proteome</keyword>
<proteinExistence type="predicted"/>
<dbReference type="OrthoDB" id="1928132at2759"/>
<dbReference type="PANTHER" id="PTHR33064:SF37">
    <property type="entry name" value="RIBONUCLEASE H"/>
    <property type="match status" value="1"/>
</dbReference>
<dbReference type="InterPro" id="IPR043502">
    <property type="entry name" value="DNA/RNA_pol_sf"/>
</dbReference>
<dbReference type="Proteomes" id="UP000235220">
    <property type="component" value="Chromosome 8"/>
</dbReference>
<dbReference type="Gene3D" id="3.30.70.270">
    <property type="match status" value="2"/>
</dbReference>
<organism evidence="2 3">
    <name type="scientific">Juglans regia</name>
    <name type="common">English walnut</name>
    <dbReference type="NCBI Taxonomy" id="51240"/>
    <lineage>
        <taxon>Eukaryota</taxon>
        <taxon>Viridiplantae</taxon>
        <taxon>Streptophyta</taxon>
        <taxon>Embryophyta</taxon>
        <taxon>Tracheophyta</taxon>
        <taxon>Spermatophyta</taxon>
        <taxon>Magnoliopsida</taxon>
        <taxon>eudicotyledons</taxon>
        <taxon>Gunneridae</taxon>
        <taxon>Pentapetalae</taxon>
        <taxon>rosids</taxon>
        <taxon>fabids</taxon>
        <taxon>Fagales</taxon>
        <taxon>Juglandaceae</taxon>
        <taxon>Juglans</taxon>
    </lineage>
</organism>
<protein>
    <submittedName>
        <fullName evidence="3">Uncharacterized mitochondrial protein AtMg00860-like</fullName>
    </submittedName>
</protein>
<sequence length="154" mass="16990">MVEHLAHLKTVLSVLQKQSLFAKRSKCKFAVTEVDYLGHIISGKGVMADPTKISSMLDWPIPKTVKALRGFLGLTGYFRKFMKGYGSNAAPLTLLLKNNSFAWSVEAEEAFNHLKVVVAKPPVLKLPDFSKEFTIECDALEVGLGAVLIQDNQP</sequence>
<evidence type="ECO:0000259" key="1">
    <source>
        <dbReference type="Pfam" id="PF17919"/>
    </source>
</evidence>
<feature type="domain" description="Reverse transcriptase/retrotransposon-derived protein RNase H-like" evidence="1">
    <location>
        <begin position="103"/>
        <end position="153"/>
    </location>
</feature>
<name>A0A6P9EMF0_JUGRE</name>
<dbReference type="FunFam" id="3.30.70.270:FF:000020">
    <property type="entry name" value="Transposon Tf2-6 polyprotein-like Protein"/>
    <property type="match status" value="1"/>
</dbReference>
<dbReference type="RefSeq" id="XP_035548729.1">
    <property type="nucleotide sequence ID" value="XM_035692836.1"/>
</dbReference>
<dbReference type="Pfam" id="PF17919">
    <property type="entry name" value="RT_RNaseH_2"/>
    <property type="match status" value="1"/>
</dbReference>
<accession>A0A6P9EMF0</accession>
<reference evidence="3" key="1">
    <citation type="submission" date="2025-08" db="UniProtKB">
        <authorList>
            <consortium name="RefSeq"/>
        </authorList>
    </citation>
    <scope>IDENTIFICATION</scope>
    <source>
        <tissue evidence="3">Leaves</tissue>
    </source>
</reference>
<gene>
    <name evidence="3" type="primary">LOC118349217</name>
</gene>
<dbReference type="InParanoid" id="A0A6P9EMF0"/>
<dbReference type="SUPFAM" id="SSF56672">
    <property type="entry name" value="DNA/RNA polymerases"/>
    <property type="match status" value="1"/>
</dbReference>
<evidence type="ECO:0000313" key="2">
    <source>
        <dbReference type="Proteomes" id="UP000235220"/>
    </source>
</evidence>
<dbReference type="KEGG" id="jre:118349217"/>
<dbReference type="PANTHER" id="PTHR33064">
    <property type="entry name" value="POL PROTEIN"/>
    <property type="match status" value="1"/>
</dbReference>
<dbReference type="InterPro" id="IPR051320">
    <property type="entry name" value="Viral_Replic_Matur_Polypro"/>
</dbReference>
<dbReference type="InterPro" id="IPR041577">
    <property type="entry name" value="RT_RNaseH_2"/>
</dbReference>